<reference evidence="1 2" key="1">
    <citation type="submission" date="2019-03" db="EMBL/GenBank/DDBJ databases">
        <title>Genomics of glacier-inhabiting Cryobacterium strains.</title>
        <authorList>
            <person name="Liu Q."/>
            <person name="Xin Y.-H."/>
        </authorList>
    </citation>
    <scope>NUCLEOTIDE SEQUENCE [LARGE SCALE GENOMIC DNA]</scope>
    <source>
        <strain evidence="1 2">MDT1-3</strain>
    </source>
</reference>
<name>A0A4R8WTV1_9MICO</name>
<dbReference type="EMBL" id="SOFP01000048">
    <property type="protein sequence ID" value="TFC14337.1"/>
    <property type="molecule type" value="Genomic_DNA"/>
</dbReference>
<sequence length="179" mass="19641">MTELGWLPEPITTDAKAYGVAAAIAGSTYDTTLATRKQFLGDLATWHTLDPRYDLASDQQDALASKLEELNRRVIVPETDWDAQAKNTIAVTAKVDGKVLVDYDHLSPQPGSLDVLMRDGYHLVTTNILATYTGRGDVNYQEHYAVSVQVLCGRTVPVAGSGQTPADCKLIRFFPETRK</sequence>
<organism evidence="1 2">
    <name type="scientific">Cryobacterium algoritolerans</name>
    <dbReference type="NCBI Taxonomy" id="1259184"/>
    <lineage>
        <taxon>Bacteria</taxon>
        <taxon>Bacillati</taxon>
        <taxon>Actinomycetota</taxon>
        <taxon>Actinomycetes</taxon>
        <taxon>Micrococcales</taxon>
        <taxon>Microbacteriaceae</taxon>
        <taxon>Cryobacterium</taxon>
    </lineage>
</organism>
<evidence type="ECO:0000313" key="2">
    <source>
        <dbReference type="Proteomes" id="UP000298412"/>
    </source>
</evidence>
<gene>
    <name evidence="1" type="ORF">E3O19_11230</name>
</gene>
<keyword evidence="2" id="KW-1185">Reference proteome</keyword>
<proteinExistence type="predicted"/>
<dbReference type="RefSeq" id="WP_134567656.1">
    <property type="nucleotide sequence ID" value="NZ_SOFP01000048.1"/>
</dbReference>
<dbReference type="OrthoDB" id="5064254at2"/>
<evidence type="ECO:0000313" key="1">
    <source>
        <dbReference type="EMBL" id="TFC14337.1"/>
    </source>
</evidence>
<protein>
    <submittedName>
        <fullName evidence="1">Uncharacterized protein</fullName>
    </submittedName>
</protein>
<accession>A0A4R8WTV1</accession>
<dbReference type="AlphaFoldDB" id="A0A4R8WTV1"/>
<comment type="caution">
    <text evidence="1">The sequence shown here is derived from an EMBL/GenBank/DDBJ whole genome shotgun (WGS) entry which is preliminary data.</text>
</comment>
<dbReference type="Proteomes" id="UP000298412">
    <property type="component" value="Unassembled WGS sequence"/>
</dbReference>